<feature type="domain" description="Resolvase/invertase-type recombinase catalytic" evidence="6">
    <location>
        <begin position="1"/>
        <end position="137"/>
    </location>
</feature>
<dbReference type="GO" id="GO:0003677">
    <property type="term" value="F:DNA binding"/>
    <property type="evidence" value="ECO:0007669"/>
    <property type="project" value="UniProtKB-KW"/>
</dbReference>
<evidence type="ECO:0000259" key="6">
    <source>
        <dbReference type="PROSITE" id="PS51736"/>
    </source>
</evidence>
<sequence length="235" mass="26992">MLFGYARISTPSQKFDLQIDALLKAGVKEKNIYKDVSSGAKANRKNLDLLVSKLREEDIVIVWKMDRIARSVSHMLKLVDEFEKLEVGFKSLQEPFIDTTSAHGKFVLTIFSAVAEMERNIIVERTLAGQESARRRGAVIGRRKGLGQKAEAKAILAENYYRDEKNQLSISEIMKLVDINSKATLYKYLAHRGRRNCVVCKAMFWDKDQNIDNAFCKKHYNKRKKITKVNKKSLF</sequence>
<keyword evidence="3" id="KW-0230">DNA invertase</keyword>
<keyword evidence="2" id="KW-0229">DNA integration</keyword>
<protein>
    <submittedName>
        <fullName evidence="7">Recombinase family protein</fullName>
    </submittedName>
</protein>
<accession>A0A937A3B8</accession>
<keyword evidence="4" id="KW-0238">DNA-binding</keyword>
<evidence type="ECO:0000256" key="1">
    <source>
        <dbReference type="ARBA" id="ARBA00009913"/>
    </source>
</evidence>
<dbReference type="FunFam" id="3.40.50.1390:FF:000001">
    <property type="entry name" value="DNA recombinase"/>
    <property type="match status" value="1"/>
</dbReference>
<keyword evidence="8" id="KW-1185">Reference proteome</keyword>
<evidence type="ECO:0000256" key="2">
    <source>
        <dbReference type="ARBA" id="ARBA00022908"/>
    </source>
</evidence>
<dbReference type="Pfam" id="PF00239">
    <property type="entry name" value="Resolvase"/>
    <property type="match status" value="1"/>
</dbReference>
<dbReference type="EMBL" id="JAERQJ010000003">
    <property type="protein sequence ID" value="MBL0683614.1"/>
    <property type="molecule type" value="Genomic_DNA"/>
</dbReference>
<organism evidence="7 8">
    <name type="scientific">Aquimarina mytili</name>
    <dbReference type="NCBI Taxonomy" id="874423"/>
    <lineage>
        <taxon>Bacteria</taxon>
        <taxon>Pseudomonadati</taxon>
        <taxon>Bacteroidota</taxon>
        <taxon>Flavobacteriia</taxon>
        <taxon>Flavobacteriales</taxon>
        <taxon>Flavobacteriaceae</taxon>
        <taxon>Aquimarina</taxon>
    </lineage>
</organism>
<dbReference type="SMART" id="SM00857">
    <property type="entry name" value="Resolvase"/>
    <property type="match status" value="1"/>
</dbReference>
<dbReference type="RefSeq" id="WP_201918770.1">
    <property type="nucleotide sequence ID" value="NZ_BAABAX010000005.1"/>
</dbReference>
<dbReference type="InterPro" id="IPR006119">
    <property type="entry name" value="Resolv_N"/>
</dbReference>
<evidence type="ECO:0000256" key="3">
    <source>
        <dbReference type="ARBA" id="ARBA00023100"/>
    </source>
</evidence>
<reference evidence="7" key="1">
    <citation type="submission" date="2021-01" db="EMBL/GenBank/DDBJ databases">
        <authorList>
            <person name="Zhong Y.L."/>
        </authorList>
    </citation>
    <scope>NUCLEOTIDE SEQUENCE</scope>
    <source>
        <strain evidence="7">KCTC 23302</strain>
    </source>
</reference>
<dbReference type="AlphaFoldDB" id="A0A937A3B8"/>
<evidence type="ECO:0000313" key="8">
    <source>
        <dbReference type="Proteomes" id="UP000651057"/>
    </source>
</evidence>
<dbReference type="GO" id="GO:0015074">
    <property type="term" value="P:DNA integration"/>
    <property type="evidence" value="ECO:0007669"/>
    <property type="project" value="UniProtKB-KW"/>
</dbReference>
<evidence type="ECO:0000256" key="5">
    <source>
        <dbReference type="ARBA" id="ARBA00023172"/>
    </source>
</evidence>
<evidence type="ECO:0000256" key="4">
    <source>
        <dbReference type="ARBA" id="ARBA00023125"/>
    </source>
</evidence>
<keyword evidence="5" id="KW-0233">DNA recombination</keyword>
<comment type="similarity">
    <text evidence="1">Belongs to the site-specific recombinase resolvase family.</text>
</comment>
<dbReference type="Gene3D" id="3.40.50.1390">
    <property type="entry name" value="Resolvase, N-terminal catalytic domain"/>
    <property type="match status" value="1"/>
</dbReference>
<dbReference type="GO" id="GO:0000150">
    <property type="term" value="F:DNA strand exchange activity"/>
    <property type="evidence" value="ECO:0007669"/>
    <property type="project" value="UniProtKB-KW"/>
</dbReference>
<dbReference type="PANTHER" id="PTHR30461:SF2">
    <property type="entry name" value="SERINE RECOMBINASE PINE-RELATED"/>
    <property type="match status" value="1"/>
</dbReference>
<dbReference type="SUPFAM" id="SSF53041">
    <property type="entry name" value="Resolvase-like"/>
    <property type="match status" value="1"/>
</dbReference>
<dbReference type="Proteomes" id="UP000651057">
    <property type="component" value="Unassembled WGS sequence"/>
</dbReference>
<dbReference type="PROSITE" id="PS51736">
    <property type="entry name" value="RECOMBINASES_3"/>
    <property type="match status" value="1"/>
</dbReference>
<name>A0A937A3B8_9FLAO</name>
<evidence type="ECO:0000313" key="7">
    <source>
        <dbReference type="EMBL" id="MBL0683614.1"/>
    </source>
</evidence>
<proteinExistence type="inferred from homology"/>
<comment type="caution">
    <text evidence="7">The sequence shown here is derived from an EMBL/GenBank/DDBJ whole genome shotgun (WGS) entry which is preliminary data.</text>
</comment>
<gene>
    <name evidence="7" type="ORF">JJQ60_08805</name>
</gene>
<dbReference type="InterPro" id="IPR036162">
    <property type="entry name" value="Resolvase-like_N_sf"/>
</dbReference>
<dbReference type="PANTHER" id="PTHR30461">
    <property type="entry name" value="DNA-INVERTASE FROM LAMBDOID PROPHAGE"/>
    <property type="match status" value="1"/>
</dbReference>
<dbReference type="CDD" id="cd03768">
    <property type="entry name" value="SR_ResInv"/>
    <property type="match status" value="1"/>
</dbReference>
<dbReference type="InterPro" id="IPR050639">
    <property type="entry name" value="SSR_resolvase"/>
</dbReference>